<organism evidence="2 3">
    <name type="scientific">Colletotrichum sojae</name>
    <dbReference type="NCBI Taxonomy" id="2175907"/>
    <lineage>
        <taxon>Eukaryota</taxon>
        <taxon>Fungi</taxon>
        <taxon>Dikarya</taxon>
        <taxon>Ascomycota</taxon>
        <taxon>Pezizomycotina</taxon>
        <taxon>Sordariomycetes</taxon>
        <taxon>Hypocreomycetidae</taxon>
        <taxon>Glomerellales</taxon>
        <taxon>Glomerellaceae</taxon>
        <taxon>Colletotrichum</taxon>
        <taxon>Colletotrichum orchidearum species complex</taxon>
    </lineage>
</organism>
<comment type="caution">
    <text evidence="2">The sequence shown here is derived from an EMBL/GenBank/DDBJ whole genome shotgun (WGS) entry which is preliminary data.</text>
</comment>
<feature type="region of interest" description="Disordered" evidence="1">
    <location>
        <begin position="150"/>
        <end position="180"/>
    </location>
</feature>
<dbReference type="EMBL" id="WIGN01000004">
    <property type="protein sequence ID" value="KAF6820711.1"/>
    <property type="molecule type" value="Genomic_DNA"/>
</dbReference>
<feature type="compositionally biased region" description="Polar residues" evidence="1">
    <location>
        <begin position="157"/>
        <end position="177"/>
    </location>
</feature>
<gene>
    <name evidence="2" type="ORF">CSOJ01_00555</name>
</gene>
<evidence type="ECO:0000256" key="1">
    <source>
        <dbReference type="SAM" id="MobiDB-lite"/>
    </source>
</evidence>
<evidence type="ECO:0000313" key="2">
    <source>
        <dbReference type="EMBL" id="KAF6820711.1"/>
    </source>
</evidence>
<evidence type="ECO:0000313" key="3">
    <source>
        <dbReference type="Proteomes" id="UP000652219"/>
    </source>
</evidence>
<proteinExistence type="predicted"/>
<accession>A0A8H6N5Z5</accession>
<sequence>MSLLPLPVPGSNFEVERARNTGHGPLALALVLALGRNWRPATAPSPPHYLPTSLHYQNQPLSGGRNRLGLPAGARGSRAGNRLVNSEVARYLRLKGGVRHFHLRSATHLYVQTSEAGEQQTAAGRRPTSANGPCSRFITSITSLAGMRRGTGDGASLQDQTETVQSIPQTKTPNTVERSPERLCYARSVHPAEIAETATVTSAFVHRSAVVTCRPRLQSPRHPPHQASEISKAPQRGFRLKCRNLDTAWHAAHHSSPTHLWRRQEFTDTSIVWGILARNAETDLRLRVHYAGKPVDAAALPRLRELFVDQSNR</sequence>
<protein>
    <submittedName>
        <fullName evidence="2">Uncharacterized protein</fullName>
    </submittedName>
</protein>
<keyword evidence="3" id="KW-1185">Reference proteome</keyword>
<dbReference type="AlphaFoldDB" id="A0A8H6N5Z5"/>
<name>A0A8H6N5Z5_9PEZI</name>
<reference evidence="2 3" key="1">
    <citation type="journal article" date="2020" name="Phytopathology">
        <title>Genome Sequence Resources of Colletotrichum truncatum, C. plurivorum, C. musicola, and C. sojae: Four Species Pathogenic to Soybean (Glycine max).</title>
        <authorList>
            <person name="Rogerio F."/>
            <person name="Boufleur T.R."/>
            <person name="Ciampi-Guillardi M."/>
            <person name="Sukno S.A."/>
            <person name="Thon M.R."/>
            <person name="Massola Junior N.S."/>
            <person name="Baroncelli R."/>
        </authorList>
    </citation>
    <scope>NUCLEOTIDE SEQUENCE [LARGE SCALE GENOMIC DNA]</scope>
    <source>
        <strain evidence="2 3">LFN0009</strain>
    </source>
</reference>
<dbReference type="Proteomes" id="UP000652219">
    <property type="component" value="Unassembled WGS sequence"/>
</dbReference>
<feature type="region of interest" description="Disordered" evidence="1">
    <location>
        <begin position="112"/>
        <end position="133"/>
    </location>
</feature>